<dbReference type="PANTHER" id="PTHR30024">
    <property type="entry name" value="ALIPHATIC SULFONATES-BINDING PROTEIN-RELATED"/>
    <property type="match status" value="1"/>
</dbReference>
<dbReference type="EMBL" id="AP018449">
    <property type="protein sequence ID" value="BBB89519.1"/>
    <property type="molecule type" value="Genomic_DNA"/>
</dbReference>
<dbReference type="SUPFAM" id="SSF53850">
    <property type="entry name" value="Periplasmic binding protein-like II"/>
    <property type="match status" value="1"/>
</dbReference>
<gene>
    <name evidence="3" type="ORF">MAMMFC1_00152</name>
</gene>
<dbReference type="RefSeq" id="WP_126305657.1">
    <property type="nucleotide sequence ID" value="NZ_AP018449.1"/>
</dbReference>
<organism evidence="3 4">
    <name type="scientific">Methylomusa anaerophila</name>
    <dbReference type="NCBI Taxonomy" id="1930071"/>
    <lineage>
        <taxon>Bacteria</taxon>
        <taxon>Bacillati</taxon>
        <taxon>Bacillota</taxon>
        <taxon>Negativicutes</taxon>
        <taxon>Selenomonadales</taxon>
        <taxon>Sporomusaceae</taxon>
        <taxon>Methylomusa</taxon>
    </lineage>
</organism>
<dbReference type="KEGG" id="mana:MAMMFC1_00152"/>
<dbReference type="Gene3D" id="3.40.190.10">
    <property type="entry name" value="Periplasmic binding protein-like II"/>
    <property type="match status" value="2"/>
</dbReference>
<dbReference type="Proteomes" id="UP000276437">
    <property type="component" value="Chromosome"/>
</dbReference>
<accession>A0A348AEM1</accession>
<dbReference type="AlphaFoldDB" id="A0A348AEM1"/>
<feature type="domain" description="SsuA/THI5-like" evidence="2">
    <location>
        <begin position="60"/>
        <end position="270"/>
    </location>
</feature>
<name>A0A348AEM1_9FIRM</name>
<reference evidence="3 4" key="1">
    <citation type="journal article" date="2018" name="Int. J. Syst. Evol. Microbiol.">
        <title>Methylomusa anaerophila gen. nov., sp. nov., an anaerobic methanol-utilizing bacterium isolated from a microbial fuel cell.</title>
        <authorList>
            <person name="Amano N."/>
            <person name="Yamamuro A."/>
            <person name="Miyahara M."/>
            <person name="Kouzuma A."/>
            <person name="Abe T."/>
            <person name="Watanabe K."/>
        </authorList>
    </citation>
    <scope>NUCLEOTIDE SEQUENCE [LARGE SCALE GENOMIC DNA]</scope>
    <source>
        <strain evidence="3 4">MMFC1</strain>
    </source>
</reference>
<evidence type="ECO:0000313" key="3">
    <source>
        <dbReference type="EMBL" id="BBB89519.1"/>
    </source>
</evidence>
<evidence type="ECO:0000256" key="1">
    <source>
        <dbReference type="SAM" id="SignalP"/>
    </source>
</evidence>
<feature type="signal peptide" evidence="1">
    <location>
        <begin position="1"/>
        <end position="18"/>
    </location>
</feature>
<dbReference type="OrthoDB" id="286202at2"/>
<evidence type="ECO:0000313" key="4">
    <source>
        <dbReference type="Proteomes" id="UP000276437"/>
    </source>
</evidence>
<evidence type="ECO:0000259" key="2">
    <source>
        <dbReference type="Pfam" id="PF09084"/>
    </source>
</evidence>
<dbReference type="PROSITE" id="PS51257">
    <property type="entry name" value="PROKAR_LIPOPROTEIN"/>
    <property type="match status" value="1"/>
</dbReference>
<dbReference type="InterPro" id="IPR015168">
    <property type="entry name" value="SsuA/THI5"/>
</dbReference>
<sequence length="338" mass="37159">MKITTAVRRIMAALLALALVFAVGCSKEQKKDTATAGDGKKYDVIRVPTPVADATSTVLYWVGEELGYFAEQGIKLEYVGQVPSGQLVASVVAGKIDVGGAHVNRTIAGISAGAKIKAVVAQSETTEEIPHHTYITLKDSPVKGPQDMVGKKIGIATYGGCNEYIPYGYMRTGGIKDPRGKIEIIIMPDTLMEQALRQGEVDVAGFSRQLPAELRQSKEFNYLFSDFEPWGTKAGGTPLYFTEKFIKEKPDVVRRFVTAMAKTINWQNANMQKATEITAKRANVDPKQIKPRYFAPDGIITEESVTVWIDLLTEFGEIKPGIKPDQIYTNEFNPFAKK</sequence>
<proteinExistence type="predicted"/>
<keyword evidence="4" id="KW-1185">Reference proteome</keyword>
<dbReference type="Pfam" id="PF09084">
    <property type="entry name" value="NMT1"/>
    <property type="match status" value="1"/>
</dbReference>
<feature type="chain" id="PRO_5038434348" evidence="1">
    <location>
        <begin position="19"/>
        <end position="338"/>
    </location>
</feature>
<protein>
    <submittedName>
        <fullName evidence="3">NMT1/THI5 like protein</fullName>
    </submittedName>
</protein>
<keyword evidence="1" id="KW-0732">Signal</keyword>